<keyword evidence="11" id="KW-1185">Reference proteome</keyword>
<dbReference type="PANTHER" id="PTHR42982:SF1">
    <property type="entry name" value="SEC-INDEPENDENT PROTEIN TRANSLOCASE PROTEIN TATA"/>
    <property type="match status" value="1"/>
</dbReference>
<evidence type="ECO:0000313" key="10">
    <source>
        <dbReference type="EMBL" id="OEH85216.1"/>
    </source>
</evidence>
<dbReference type="PRINTS" id="PR01506">
    <property type="entry name" value="TATBPROTEIN"/>
</dbReference>
<keyword evidence="4 9" id="KW-0812">Transmembrane</keyword>
<keyword evidence="8 9" id="KW-0472">Membrane</keyword>
<accession>A0A1E5L529</accession>
<evidence type="ECO:0000313" key="11">
    <source>
        <dbReference type="Proteomes" id="UP000095255"/>
    </source>
</evidence>
<dbReference type="GO" id="GO:0043953">
    <property type="term" value="P:protein transport by the Tat complex"/>
    <property type="evidence" value="ECO:0007669"/>
    <property type="project" value="UniProtKB-UniRule"/>
</dbReference>
<dbReference type="InterPro" id="IPR003369">
    <property type="entry name" value="TatA/B/E"/>
</dbReference>
<dbReference type="PANTHER" id="PTHR42982">
    <property type="entry name" value="SEC-INDEPENDENT PROTEIN TRANSLOCASE PROTEIN TATA"/>
    <property type="match status" value="1"/>
</dbReference>
<evidence type="ECO:0000256" key="1">
    <source>
        <dbReference type="ARBA" id="ARBA00004162"/>
    </source>
</evidence>
<dbReference type="EMBL" id="MJAT01000033">
    <property type="protein sequence ID" value="OEH85216.1"/>
    <property type="molecule type" value="Genomic_DNA"/>
</dbReference>
<keyword evidence="7 9" id="KW-0811">Translocation</keyword>
<dbReference type="Proteomes" id="UP000095255">
    <property type="component" value="Unassembled WGS sequence"/>
</dbReference>
<evidence type="ECO:0000256" key="4">
    <source>
        <dbReference type="ARBA" id="ARBA00022692"/>
    </source>
</evidence>
<comment type="subcellular location">
    <subcellularLocation>
        <location evidence="1 9">Cell membrane</location>
        <topology evidence="1 9">Single-pass membrane protein</topology>
    </subcellularLocation>
</comment>
<evidence type="ECO:0000256" key="8">
    <source>
        <dbReference type="ARBA" id="ARBA00023136"/>
    </source>
</evidence>
<protein>
    <recommendedName>
        <fullName evidence="9">Sec-independent protein translocase protein TatA</fullName>
    </recommendedName>
</protein>
<comment type="function">
    <text evidence="9">Part of the twin-arginine translocation (Tat) system that transports large folded proteins containing a characteristic twin-arginine motif in their signal peptide across membranes. TatA could form the protein-conducting channel of the Tat system.</text>
</comment>
<keyword evidence="2 9" id="KW-0813">Transport</keyword>
<dbReference type="Gene3D" id="1.20.5.3310">
    <property type="match status" value="1"/>
</dbReference>
<evidence type="ECO:0000256" key="3">
    <source>
        <dbReference type="ARBA" id="ARBA00022475"/>
    </source>
</evidence>
<keyword evidence="5 9" id="KW-0653">Protein transport</keyword>
<evidence type="ECO:0000256" key="9">
    <source>
        <dbReference type="HAMAP-Rule" id="MF_00236"/>
    </source>
</evidence>
<sequence length="86" mass="9410">MISNIGVPGLILILVIALIVFGPNKLPELGRAVGRTLKEFKSATKDLTNDLNDDAPQKTVKKEIKEETVLTVEAQEVTDAKSEQKH</sequence>
<feature type="transmembrane region" description="Helical" evidence="9">
    <location>
        <begin position="6"/>
        <end position="22"/>
    </location>
</feature>
<gene>
    <name evidence="9" type="primary">tatA</name>
    <name evidence="10" type="ORF">BHU72_06310</name>
</gene>
<dbReference type="InterPro" id="IPR006312">
    <property type="entry name" value="TatA/E"/>
</dbReference>
<dbReference type="AlphaFoldDB" id="A0A1E5L529"/>
<reference evidence="10 11" key="1">
    <citation type="submission" date="2016-09" db="EMBL/GenBank/DDBJ databases">
        <title>Desulfuribacillus arsenicus sp. nov., an obligately anaerobic, dissimilatory arsenic- and antimonate-reducing bacterium isolated from anoxic sediments.</title>
        <authorList>
            <person name="Abin C.A."/>
            <person name="Hollibaugh J.T."/>
        </authorList>
    </citation>
    <scope>NUCLEOTIDE SEQUENCE [LARGE SCALE GENOMIC DNA]</scope>
    <source>
        <strain evidence="10 11">MLFW-2</strain>
    </source>
</reference>
<evidence type="ECO:0000256" key="5">
    <source>
        <dbReference type="ARBA" id="ARBA00022927"/>
    </source>
</evidence>
<dbReference type="STRING" id="1390249.BHU72_06310"/>
<dbReference type="OrthoDB" id="9800908at2"/>
<name>A0A1E5L529_9FIRM</name>
<evidence type="ECO:0000256" key="6">
    <source>
        <dbReference type="ARBA" id="ARBA00022989"/>
    </source>
</evidence>
<organism evidence="10 11">
    <name type="scientific">Desulfuribacillus stibiiarsenatis</name>
    <dbReference type="NCBI Taxonomy" id="1390249"/>
    <lineage>
        <taxon>Bacteria</taxon>
        <taxon>Bacillati</taxon>
        <taxon>Bacillota</taxon>
        <taxon>Desulfuribacillia</taxon>
        <taxon>Desulfuribacillales</taxon>
        <taxon>Desulfuribacillaceae</taxon>
        <taxon>Desulfuribacillus</taxon>
    </lineage>
</organism>
<keyword evidence="3 9" id="KW-1003">Cell membrane</keyword>
<evidence type="ECO:0000256" key="7">
    <source>
        <dbReference type="ARBA" id="ARBA00023010"/>
    </source>
</evidence>
<dbReference type="GO" id="GO:0008320">
    <property type="term" value="F:protein transmembrane transporter activity"/>
    <property type="evidence" value="ECO:0007669"/>
    <property type="project" value="UniProtKB-UniRule"/>
</dbReference>
<dbReference type="GO" id="GO:0033281">
    <property type="term" value="C:TAT protein transport complex"/>
    <property type="evidence" value="ECO:0007669"/>
    <property type="project" value="UniProtKB-UniRule"/>
</dbReference>
<dbReference type="RefSeq" id="WP_069702543.1">
    <property type="nucleotide sequence ID" value="NZ_MJAT01000033.1"/>
</dbReference>
<comment type="caution">
    <text evidence="10">The sequence shown here is derived from an EMBL/GenBank/DDBJ whole genome shotgun (WGS) entry which is preliminary data.</text>
</comment>
<dbReference type="NCBIfam" id="NF011430">
    <property type="entry name" value="PRK14861.1"/>
    <property type="match status" value="1"/>
</dbReference>
<dbReference type="Pfam" id="PF02416">
    <property type="entry name" value="TatA_B_E"/>
    <property type="match status" value="1"/>
</dbReference>
<dbReference type="HAMAP" id="MF_00236">
    <property type="entry name" value="TatA_E"/>
    <property type="match status" value="1"/>
</dbReference>
<comment type="subunit">
    <text evidence="9">Forms a complex with TatC.</text>
</comment>
<proteinExistence type="inferred from homology"/>
<keyword evidence="6 9" id="KW-1133">Transmembrane helix</keyword>
<comment type="similarity">
    <text evidence="9">Belongs to the TatA/E family.</text>
</comment>
<dbReference type="NCBIfam" id="TIGR01411">
    <property type="entry name" value="tatAE"/>
    <property type="match status" value="1"/>
</dbReference>
<evidence type="ECO:0000256" key="2">
    <source>
        <dbReference type="ARBA" id="ARBA00022448"/>
    </source>
</evidence>